<feature type="domain" description="ABC transmembrane type-1" evidence="16">
    <location>
        <begin position="419"/>
        <end position="695"/>
    </location>
</feature>
<dbReference type="CDD" id="cd18603">
    <property type="entry name" value="ABC_6TM_MRP1_2_3_6_D2_like"/>
    <property type="match status" value="1"/>
</dbReference>
<dbReference type="Pfam" id="PF00664">
    <property type="entry name" value="ABC_membrane"/>
    <property type="match status" value="2"/>
</dbReference>
<feature type="transmembrane region" description="Helical" evidence="14">
    <location>
        <begin position="400"/>
        <end position="420"/>
    </location>
</feature>
<evidence type="ECO:0000259" key="16">
    <source>
        <dbReference type="PROSITE" id="PS50929"/>
    </source>
</evidence>
<evidence type="ECO:0000256" key="13">
    <source>
        <dbReference type="SAM" id="MobiDB-lite"/>
    </source>
</evidence>
<dbReference type="Gene3D" id="1.20.1560.10">
    <property type="entry name" value="ABC transporter type 1, transmembrane domain"/>
    <property type="match status" value="2"/>
</dbReference>
<evidence type="ECO:0000313" key="17">
    <source>
        <dbReference type="EMBL" id="OTF76870.1"/>
    </source>
</evidence>
<evidence type="ECO:0000256" key="14">
    <source>
        <dbReference type="SAM" id="Phobius"/>
    </source>
</evidence>
<dbReference type="PANTHER" id="PTHR24223:SF443">
    <property type="entry name" value="MULTIDRUG-RESISTANCE LIKE PROTEIN 1, ISOFORM I"/>
    <property type="match status" value="1"/>
</dbReference>
<evidence type="ECO:0000256" key="1">
    <source>
        <dbReference type="ARBA" id="ARBA00004128"/>
    </source>
</evidence>
<evidence type="ECO:0000256" key="3">
    <source>
        <dbReference type="ARBA" id="ARBA00022448"/>
    </source>
</evidence>
<dbReference type="InterPro" id="IPR011527">
    <property type="entry name" value="ABC1_TM_dom"/>
</dbReference>
<feature type="compositionally biased region" description="Polar residues" evidence="13">
    <location>
        <begin position="1707"/>
        <end position="1723"/>
    </location>
</feature>
<comment type="caution">
    <text evidence="17">The sequence shown here is derived from an EMBL/GenBank/DDBJ whole genome shotgun (WGS) entry which is preliminary data.</text>
</comment>
<keyword evidence="8" id="KW-0067">ATP-binding</keyword>
<feature type="domain" description="ABC transmembrane type-1" evidence="16">
    <location>
        <begin position="1090"/>
        <end position="1363"/>
    </location>
</feature>
<dbReference type="EC" id="7.6.2.3" evidence="11"/>
<feature type="transmembrane region" description="Helical" evidence="14">
    <location>
        <begin position="678"/>
        <end position="698"/>
    </location>
</feature>
<keyword evidence="9 14" id="KW-1133">Transmembrane helix</keyword>
<sequence length="2451" mass="276873">MDITQAVITGNVVDFKIFGDLLKRKHRIAKMQRKKNQTGLMHTVLGAMSKISPLIDNCSKCNESKPPTELIECPGHQCDVLLCWKCYQIAANDPNIRCNKCGIVLEKQPDDDEQFSEDNDRAWNTETPTLTSCFVDTALCWPPVLLLWILCPYMLYEYLVRSRFRSRLAWNCYNGSKFLAAFALLVVGICHAIHVSSLSSTTDETKVTKAHLLSVWLSAATYALFATFLHLQRTHGFINCGCNWFYLLLLVIFNAFAIASDSREYNDNLLIYGYIEYALQVLLFLMSSFADKADQIEQIILSGNVTTSKLITTKDESGDKLCPKELSSVPSKLTFWWFNGLAIKGWRRPLTVNDLWRLPIWNSCDYLFQQFNAIWKHPKFIMPNIYHDKHQHESVRMKKINLWIMFAKMFWPYFLFPSIARVFTDLLQLSNSVVLKYMINFTTDLSAPLWQGIFFSFVFMVTNIVQSFSSGYQTHRMAVLSMRMRAVMVSVIYRKSLVLANHAKANYATGEIVNLMAVDSQRFTELVPYLCFLWTAPIQIAIGLYLLYSELGVSVIGGVILMVLTIPLNSFVANKVKIIQRQQMKMKDQRLKSVSEMLNGMKVLKLYAWEPAFFEKIRNIRLQELKSIKLSGLVQTIFICFGSCSPFLVAMLTFSTYIGLGGQLTAEKAFVSISLFNLLRIPLIMIPNMLSGLILTIVSMKRINQFLNQDETQDYVTREPMQNDAVSVKNASFSWAVHNDNNNNNNENDKKEPHQSKPTITLSDITMTIPKKKLVAIVGPVGSGKSSLLQSLLGEMYKHSGTINIDQQQRMAYVSQQAWIQNLTLRDNILFGLPYDRQKYDQIIEACALKPDFEMLNGGDQTEIGEKGINLSGGQKQRVSIARACYSNSNMFLFDDPLSAVDSHVGKHIFDNVLSSTSGILRSHTRVLVTNALYVLPFVDQVIMIKNGRIEDVGPYETLLTTNESFQELIHNYAQANQDEDEIVTTTTTTTTNNTSPEVSESVKHLDGIVRSVSQYVETAKQLSRKNTQISVKSRHSTITTTTTTNAKPDQTKLVEAENIETGHISMSVFKKFIFALSPLWSTLILVNYIGSSASSAGSNFWLSIWTERVEEDPEESQNMTNLIIYFVIGFCQVFFVIFGWVSIIYGTLNASRTLHQRLLSSIVRAPMHFFDTTPLGRIMNRFSKDIDVLDNYIQFILRLVLNNTLQVLATLVIISTKTPIFLAFVIPFIVLYFFIQRFYVATSRQLKRIESVSRSPIFTHFSETIQGVNTIKAYGATHRFIRESNRRVDHNLRCFYPSQVANCWLQIRLEFLANCLVFFASFLATITKEGLTGSSIGLSLSYALNVTLSLNWCVRMFAEMENNVVAVERISEYTDVDPEAEWKIESIDDSLPQDWPKDGAIQFSEYATKYRPNLDLVLKGIDLQVMKGEKVGIVGRTGAGKSSLTLALFRIIESFKGQILIDEVPISKLGLHKLRSRITIIPQDPVLFCGNLRFNLDPFDEYSDEELWKVLQLSHLKSFVQSLEQGLNHQVSEGGDNLSIGQRQLVCLARALLRRTNVLVLDEATAAVDLETDALIQATIRQEFQHCTVLTIAHRLHTILDSDRVLVLDGGKVAEFDSPKALLANNQSIFHSLAKDAGITNHILRLDLCFPNILRQFLSSQPSTNQSDSQMEPLDHHTAVSTSSSSRLHVRFHHSHKDDGDEPVYNDTTFSTTDQVHFNPDQTTTTTTNRSNILGSIGPKSFSNKLNQWLQSDKQRHQKPVYAATATNVIFAYGRGKKARNALNDITIKVPVGTIYAILGPSGCGKTTLVHSLVGLLKPKSGYVKVFGEIPGSTRSLVPGPGIGYMPQEIGLFEEFTIKETLFFFGRLYRLPRETIRNRIAFLISFLELPDQDRFVAKLSGGQKRRVSLAAALVHKPPLLVLDEPTVGIDPVLRQSIWRHLRSLSSQEGITVIITTHYIDEAQYASTVAFMRHGTLLEEGNPQQLIQRFQLNNLEEVFLALCHHNVNATRNDNGLNSSFERKQYDNFSSEKPLLLVANHKPFDEESKAGTEELDDTATSAASVVTVAQESNKEPTQSNNEQRPTPHVAQRLLMKRNKILDHFARSSALLTKNFIRMWRNLPVMLFASLIPVLQCTLFFLCLGRDPFDIPVTYYNGELDSSLNRSIVKSSNHPYSLDVLRAIDNHSIHLMQVASIEQGFRSVRSGEAKAFLRFGPNFTRASFEKAIDYMSMDNDTLAESFVDLYLDMSSTAALTLVLERKDGLLQRSLVSGVYPNEYILSHVITQTVVVIFQIILVLLMAFFIFHIPNRGPVFWISVLIVMQGVAGMAYGIMISAIAKEENFTLAACMGSMFPQFLLSGSCFFVPISSIKLIKSNSFIHEGVVWPVDTMPQFLIYVSTIVSQAKAIDAVRYMLYRGWDPFNHWDVAIGFIISASWTVVFLFVATILFNVNK</sequence>
<feature type="region of interest" description="Disordered" evidence="13">
    <location>
        <begin position="2067"/>
        <end position="2086"/>
    </location>
</feature>
<dbReference type="SUPFAM" id="SSF52540">
    <property type="entry name" value="P-loop containing nucleoside triphosphate hydrolases"/>
    <property type="match status" value="3"/>
</dbReference>
<dbReference type="FunFam" id="3.40.50.300:FF:000997">
    <property type="entry name" value="Multidrug resistance-associated protein 1"/>
    <property type="match status" value="1"/>
</dbReference>
<dbReference type="PROSITE" id="PS50929">
    <property type="entry name" value="ABC_TM1F"/>
    <property type="match status" value="2"/>
</dbReference>
<comment type="subcellular location">
    <subcellularLocation>
        <location evidence="1">Vacuole membrane</location>
        <topology evidence="1">Multi-pass membrane protein</topology>
    </subcellularLocation>
</comment>
<feature type="transmembrane region" description="Helical" evidence="14">
    <location>
        <begin position="271"/>
        <end position="290"/>
    </location>
</feature>
<feature type="transmembrane region" description="Helical" evidence="14">
    <location>
        <begin position="1196"/>
        <end position="1215"/>
    </location>
</feature>
<dbReference type="GO" id="GO:0005524">
    <property type="term" value="F:ATP binding"/>
    <property type="evidence" value="ECO:0007669"/>
    <property type="project" value="UniProtKB-KW"/>
</dbReference>
<feature type="transmembrane region" description="Helical" evidence="14">
    <location>
        <begin position="2121"/>
        <end position="2140"/>
    </location>
</feature>
<dbReference type="GO" id="GO:0015431">
    <property type="term" value="F:ABC-type glutathione S-conjugate transporter activity"/>
    <property type="evidence" value="ECO:0007669"/>
    <property type="project" value="UniProtKB-EC"/>
</dbReference>
<dbReference type="FunFam" id="1.20.1560.10:FF:000001">
    <property type="entry name" value="ATP-binding cassette subfamily C member 1"/>
    <property type="match status" value="1"/>
</dbReference>
<feature type="transmembrane region" description="Helical" evidence="14">
    <location>
        <begin position="526"/>
        <end position="548"/>
    </location>
</feature>
<dbReference type="PANTHER" id="PTHR24223">
    <property type="entry name" value="ATP-BINDING CASSETTE SUB-FAMILY C"/>
    <property type="match status" value="1"/>
</dbReference>
<dbReference type="Pfam" id="PF00005">
    <property type="entry name" value="ABC_tran"/>
    <property type="match status" value="3"/>
</dbReference>
<dbReference type="Pfam" id="PF01061">
    <property type="entry name" value="ABC2_membrane"/>
    <property type="match status" value="1"/>
</dbReference>
<dbReference type="GO" id="GO:0000323">
    <property type="term" value="C:lytic vacuole"/>
    <property type="evidence" value="ECO:0007669"/>
    <property type="project" value="UniProtKB-ARBA"/>
</dbReference>
<dbReference type="InterPro" id="IPR050173">
    <property type="entry name" value="ABC_transporter_C-like"/>
</dbReference>
<feature type="transmembrane region" description="Helical" evidence="14">
    <location>
        <begin position="179"/>
        <end position="198"/>
    </location>
</feature>
<feature type="compositionally biased region" description="Polar residues" evidence="13">
    <location>
        <begin position="2074"/>
        <end position="2083"/>
    </location>
</feature>
<keyword evidence="6" id="KW-0677">Repeat</keyword>
<dbReference type="CDD" id="cd18595">
    <property type="entry name" value="ABC_6TM_MRP1_2_3_6_D1_like"/>
    <property type="match status" value="1"/>
</dbReference>
<keyword evidence="3" id="KW-0813">Transport</keyword>
<feature type="transmembrane region" description="Helical" evidence="14">
    <location>
        <begin position="449"/>
        <end position="468"/>
    </location>
</feature>
<feature type="transmembrane region" description="Helical" evidence="14">
    <location>
        <begin position="2344"/>
        <end position="2372"/>
    </location>
</feature>
<reference evidence="17 18" key="1">
    <citation type="submission" date="2017-03" db="EMBL/GenBank/DDBJ databases">
        <title>Genome Survey of Euroglyphus maynei.</title>
        <authorList>
            <person name="Arlian L.G."/>
            <person name="Morgan M.S."/>
            <person name="Rider S.D."/>
        </authorList>
    </citation>
    <scope>NUCLEOTIDE SEQUENCE [LARGE SCALE GENOMIC DNA]</scope>
    <source>
        <strain evidence="17">Arlian Lab</strain>
        <tissue evidence="17">Whole body</tissue>
    </source>
</reference>
<comment type="catalytic activity">
    <reaction evidence="12">
        <text>leukotriene C4(in) + ATP + H2O = leukotriene C4(out) + ADP + phosphate + H(+)</text>
        <dbReference type="Rhea" id="RHEA:38963"/>
        <dbReference type="ChEBI" id="CHEBI:15377"/>
        <dbReference type="ChEBI" id="CHEBI:15378"/>
        <dbReference type="ChEBI" id="CHEBI:30616"/>
        <dbReference type="ChEBI" id="CHEBI:43474"/>
        <dbReference type="ChEBI" id="CHEBI:57973"/>
        <dbReference type="ChEBI" id="CHEBI:456216"/>
    </reaction>
    <physiologicalReaction direction="left-to-right" evidence="12">
        <dbReference type="Rhea" id="RHEA:38964"/>
    </physiologicalReaction>
</comment>
<dbReference type="SMART" id="SM00382">
    <property type="entry name" value="AAA"/>
    <property type="match status" value="3"/>
</dbReference>
<evidence type="ECO:0000256" key="6">
    <source>
        <dbReference type="ARBA" id="ARBA00022737"/>
    </source>
</evidence>
<dbReference type="SUPFAM" id="SSF90123">
    <property type="entry name" value="ABC transporter transmembrane region"/>
    <property type="match status" value="2"/>
</dbReference>
<dbReference type="PROSITE" id="PS00211">
    <property type="entry name" value="ABC_TRANSPORTER_1"/>
    <property type="match status" value="1"/>
</dbReference>
<dbReference type="InterPro" id="IPR003593">
    <property type="entry name" value="AAA+_ATPase"/>
</dbReference>
<dbReference type="GO" id="GO:0016887">
    <property type="term" value="F:ATP hydrolysis activity"/>
    <property type="evidence" value="ECO:0007669"/>
    <property type="project" value="InterPro"/>
</dbReference>
<evidence type="ECO:0000256" key="10">
    <source>
        <dbReference type="ARBA" id="ARBA00023136"/>
    </source>
</evidence>
<feature type="transmembrane region" description="Helical" evidence="14">
    <location>
        <begin position="1073"/>
        <end position="1091"/>
    </location>
</feature>
<evidence type="ECO:0000256" key="5">
    <source>
        <dbReference type="ARBA" id="ARBA00022692"/>
    </source>
</evidence>
<feature type="domain" description="ABC transporter" evidence="15">
    <location>
        <begin position="1402"/>
        <end position="1636"/>
    </location>
</feature>
<dbReference type="CDD" id="cd03244">
    <property type="entry name" value="ABCC_MRP_domain2"/>
    <property type="match status" value="1"/>
</dbReference>
<dbReference type="CDD" id="cd03250">
    <property type="entry name" value="ABCC_MRP_domain1"/>
    <property type="match status" value="1"/>
</dbReference>
<evidence type="ECO:0000256" key="9">
    <source>
        <dbReference type="ARBA" id="ARBA00022989"/>
    </source>
</evidence>
<feature type="transmembrane region" description="Helical" evidence="14">
    <location>
        <begin position="630"/>
        <end position="658"/>
    </location>
</feature>
<dbReference type="InterPro" id="IPR013525">
    <property type="entry name" value="ABC2_TM"/>
</dbReference>
<feature type="transmembrane region" description="Helical" evidence="14">
    <location>
        <begin position="1221"/>
        <end position="1241"/>
    </location>
</feature>
<keyword evidence="4" id="KW-0926">Vacuole</keyword>
<feature type="transmembrane region" description="Helical" evidence="14">
    <location>
        <begin position="2425"/>
        <end position="2447"/>
    </location>
</feature>
<dbReference type="Gene3D" id="3.40.50.300">
    <property type="entry name" value="P-loop containing nucleotide triphosphate hydrolases"/>
    <property type="match status" value="3"/>
</dbReference>
<feature type="transmembrane region" description="Helical" evidence="14">
    <location>
        <begin position="210"/>
        <end position="231"/>
    </location>
</feature>
<protein>
    <recommendedName>
        <fullName evidence="11">ABC-type glutathione-S-conjugate transporter</fullName>
        <ecNumber evidence="11">7.6.2.3</ecNumber>
    </recommendedName>
</protein>
<feature type="transmembrane region" description="Helical" evidence="14">
    <location>
        <begin position="554"/>
        <end position="576"/>
    </location>
</feature>
<feature type="compositionally biased region" description="Polar residues" evidence="13">
    <location>
        <begin position="1662"/>
        <end position="1671"/>
    </location>
</feature>
<feature type="domain" description="ABC transporter" evidence="15">
    <location>
        <begin position="1765"/>
        <end position="1999"/>
    </location>
</feature>
<dbReference type="InterPro" id="IPR036640">
    <property type="entry name" value="ABC1_TM_sf"/>
</dbReference>
<dbReference type="InterPro" id="IPR017871">
    <property type="entry name" value="ABC_transporter-like_CS"/>
</dbReference>
<evidence type="ECO:0000256" key="2">
    <source>
        <dbReference type="ARBA" id="ARBA00009726"/>
    </source>
</evidence>
<keyword evidence="18" id="KW-1185">Reference proteome</keyword>
<feature type="transmembrane region" description="Helical" evidence="14">
    <location>
        <begin position="1123"/>
        <end position="1149"/>
    </location>
</feature>
<dbReference type="Proteomes" id="UP000194236">
    <property type="component" value="Unassembled WGS sequence"/>
</dbReference>
<feature type="transmembrane region" description="Helical" evidence="14">
    <location>
        <begin position="243"/>
        <end position="259"/>
    </location>
</feature>
<feature type="domain" description="ABC transporter" evidence="15">
    <location>
        <begin position="737"/>
        <end position="972"/>
    </location>
</feature>
<proteinExistence type="inferred from homology"/>
<dbReference type="OrthoDB" id="6501367at2759"/>
<evidence type="ECO:0000256" key="4">
    <source>
        <dbReference type="ARBA" id="ARBA00022554"/>
    </source>
</evidence>
<dbReference type="PROSITE" id="PS50893">
    <property type="entry name" value="ABC_TRANSPORTER_2"/>
    <property type="match status" value="3"/>
</dbReference>
<feature type="transmembrane region" description="Helical" evidence="14">
    <location>
        <begin position="2312"/>
        <end position="2332"/>
    </location>
</feature>
<gene>
    <name evidence="17" type="ORF">BLA29_000100</name>
</gene>
<feature type="region of interest" description="Disordered" evidence="13">
    <location>
        <begin position="1662"/>
        <end position="1740"/>
    </location>
</feature>
<keyword evidence="7" id="KW-0547">Nucleotide-binding</keyword>
<organism evidence="17 18">
    <name type="scientific">Euroglyphus maynei</name>
    <name type="common">Mayne's house dust mite</name>
    <dbReference type="NCBI Taxonomy" id="6958"/>
    <lineage>
        <taxon>Eukaryota</taxon>
        <taxon>Metazoa</taxon>
        <taxon>Ecdysozoa</taxon>
        <taxon>Arthropoda</taxon>
        <taxon>Chelicerata</taxon>
        <taxon>Arachnida</taxon>
        <taxon>Acari</taxon>
        <taxon>Acariformes</taxon>
        <taxon>Sarcoptiformes</taxon>
        <taxon>Astigmata</taxon>
        <taxon>Psoroptidia</taxon>
        <taxon>Analgoidea</taxon>
        <taxon>Pyroglyphidae</taxon>
        <taxon>Pyroglyphinae</taxon>
        <taxon>Euroglyphus</taxon>
    </lineage>
</organism>
<evidence type="ECO:0000256" key="11">
    <source>
        <dbReference type="ARBA" id="ARBA00024220"/>
    </source>
</evidence>
<feature type="transmembrane region" description="Helical" evidence="14">
    <location>
        <begin position="141"/>
        <end position="159"/>
    </location>
</feature>
<feature type="region of interest" description="Disordered" evidence="13">
    <location>
        <begin position="738"/>
        <end position="757"/>
    </location>
</feature>
<evidence type="ECO:0000256" key="7">
    <source>
        <dbReference type="ARBA" id="ARBA00022741"/>
    </source>
</evidence>
<dbReference type="GO" id="GO:0005774">
    <property type="term" value="C:vacuolar membrane"/>
    <property type="evidence" value="ECO:0007669"/>
    <property type="project" value="UniProtKB-SubCell"/>
</dbReference>
<dbReference type="InterPro" id="IPR003439">
    <property type="entry name" value="ABC_transporter-like_ATP-bd"/>
</dbReference>
<dbReference type="EMBL" id="MUJZ01035388">
    <property type="protein sequence ID" value="OTF76870.1"/>
    <property type="molecule type" value="Genomic_DNA"/>
</dbReference>
<comment type="similarity">
    <text evidence="2">Belongs to the ABC transporter superfamily. ABCC family. Conjugate transporter (TC 3.A.1.208) subfamily.</text>
</comment>
<evidence type="ECO:0000256" key="8">
    <source>
        <dbReference type="ARBA" id="ARBA00022840"/>
    </source>
</evidence>
<keyword evidence="5 14" id="KW-0812">Transmembrane</keyword>
<dbReference type="FunFam" id="3.40.50.300:FF:000074">
    <property type="entry name" value="Multidrug resistance-associated protein 5 isoform 1"/>
    <property type="match status" value="1"/>
</dbReference>
<name>A0A1Y3B7M0_EURMA</name>
<keyword evidence="10 14" id="KW-0472">Membrane</keyword>
<evidence type="ECO:0000256" key="12">
    <source>
        <dbReference type="ARBA" id="ARBA00047523"/>
    </source>
</evidence>
<feature type="transmembrane region" description="Helical" evidence="14">
    <location>
        <begin position="2278"/>
        <end position="2306"/>
    </location>
</feature>
<dbReference type="FunFam" id="1.20.1560.10:FF:000020">
    <property type="entry name" value="ABC metal ion transporter"/>
    <property type="match status" value="1"/>
</dbReference>
<dbReference type="InterPro" id="IPR027417">
    <property type="entry name" value="P-loop_NTPase"/>
</dbReference>
<evidence type="ECO:0000313" key="18">
    <source>
        <dbReference type="Proteomes" id="UP000194236"/>
    </source>
</evidence>
<accession>A0A1Y3B7M0</accession>
<evidence type="ECO:0000259" key="15">
    <source>
        <dbReference type="PROSITE" id="PS50893"/>
    </source>
</evidence>